<keyword evidence="3" id="KW-1185">Reference proteome</keyword>
<sequence>MKEFIINYGVKIFGFIPILLIILSSYYIFIKEDLDILSPNAKKYFSINIFSCFFSLLLLPIFRLLKADDAKIWVFVIFFIINSICFYLIIKIYKKNLIKK</sequence>
<evidence type="ECO:0000313" key="3">
    <source>
        <dbReference type="Proteomes" id="UP000236594"/>
    </source>
</evidence>
<keyword evidence="1" id="KW-1133">Transmembrane helix</keyword>
<dbReference type="AlphaFoldDB" id="A0A316WLX7"/>
<protein>
    <submittedName>
        <fullName evidence="2">Uncharacterized protein</fullName>
    </submittedName>
</protein>
<feature type="transmembrane region" description="Helical" evidence="1">
    <location>
        <begin position="72"/>
        <end position="90"/>
    </location>
</feature>
<name>A0A316WLX7_9FLAO</name>
<evidence type="ECO:0000256" key="1">
    <source>
        <dbReference type="SAM" id="Phobius"/>
    </source>
</evidence>
<accession>A0A316WLX7</accession>
<keyword evidence="1" id="KW-0472">Membrane</keyword>
<feature type="transmembrane region" description="Helical" evidence="1">
    <location>
        <begin position="45"/>
        <end position="65"/>
    </location>
</feature>
<dbReference type="EMBL" id="PPED02000009">
    <property type="protein sequence ID" value="PWN62385.1"/>
    <property type="molecule type" value="Genomic_DNA"/>
</dbReference>
<evidence type="ECO:0000313" key="2">
    <source>
        <dbReference type="EMBL" id="PWN62385.1"/>
    </source>
</evidence>
<keyword evidence="1" id="KW-0812">Transmembrane</keyword>
<proteinExistence type="predicted"/>
<feature type="transmembrane region" description="Helical" evidence="1">
    <location>
        <begin position="12"/>
        <end position="30"/>
    </location>
</feature>
<organism evidence="2 3">
    <name type="scientific">Chryseobacterium phosphatilyticum</name>
    <dbReference type="NCBI Taxonomy" id="475075"/>
    <lineage>
        <taxon>Bacteria</taxon>
        <taxon>Pseudomonadati</taxon>
        <taxon>Bacteroidota</taxon>
        <taxon>Flavobacteriia</taxon>
        <taxon>Flavobacteriales</taxon>
        <taxon>Weeksellaceae</taxon>
        <taxon>Chryseobacterium group</taxon>
        <taxon>Chryseobacterium</taxon>
    </lineage>
</organism>
<reference evidence="2 3" key="1">
    <citation type="submission" date="2018-04" db="EMBL/GenBank/DDBJ databases">
        <title>Draft Genome Sequence of Phosphate-Solubilizing Chryseobacterium sp. ISE14 that is a Biocontrol and Plant Growth-Promoting Rhizobacterium Isolated from Cucumber.</title>
        <authorList>
            <person name="Jeong J.-J."/>
            <person name="Sang M.K."/>
            <person name="Choi I.-G."/>
            <person name="Kim K.D."/>
        </authorList>
    </citation>
    <scope>NUCLEOTIDE SEQUENCE [LARGE SCALE GENOMIC DNA]</scope>
    <source>
        <strain evidence="2 3">ISE14</strain>
    </source>
</reference>
<dbReference type="Proteomes" id="UP000236594">
    <property type="component" value="Unassembled WGS sequence"/>
</dbReference>
<gene>
    <name evidence="2" type="ORF">C1631_022740</name>
</gene>
<comment type="caution">
    <text evidence="2">The sequence shown here is derived from an EMBL/GenBank/DDBJ whole genome shotgun (WGS) entry which is preliminary data.</text>
</comment>